<dbReference type="PANTHER" id="PTHR46494:SF1">
    <property type="entry name" value="CORA FAMILY METAL ION TRANSPORTER (EUROFUNG)"/>
    <property type="match status" value="1"/>
</dbReference>
<evidence type="ECO:0000256" key="5">
    <source>
        <dbReference type="ARBA" id="ARBA00022692"/>
    </source>
</evidence>
<keyword evidence="4" id="KW-1003">Cell membrane</keyword>
<dbReference type="Pfam" id="PF01544">
    <property type="entry name" value="CorA"/>
    <property type="match status" value="1"/>
</dbReference>
<dbReference type="PANTHER" id="PTHR46494">
    <property type="entry name" value="CORA FAMILY METAL ION TRANSPORTER (EUROFUNG)"/>
    <property type="match status" value="1"/>
</dbReference>
<feature type="transmembrane region" description="Helical" evidence="9">
    <location>
        <begin position="160"/>
        <end position="182"/>
    </location>
</feature>
<feature type="region of interest" description="Disordered" evidence="8">
    <location>
        <begin position="235"/>
        <end position="258"/>
    </location>
</feature>
<evidence type="ECO:0000256" key="8">
    <source>
        <dbReference type="SAM" id="MobiDB-lite"/>
    </source>
</evidence>
<evidence type="ECO:0000256" key="3">
    <source>
        <dbReference type="ARBA" id="ARBA00022448"/>
    </source>
</evidence>
<reference evidence="10" key="1">
    <citation type="submission" date="2021-02" db="EMBL/GenBank/DDBJ databases">
        <authorList>
            <person name="Dougan E. K."/>
            <person name="Rhodes N."/>
            <person name="Thang M."/>
            <person name="Chan C."/>
        </authorList>
    </citation>
    <scope>NUCLEOTIDE SEQUENCE</scope>
</reference>
<keyword evidence="11" id="KW-1185">Reference proteome</keyword>
<dbReference type="OrthoDB" id="447129at2759"/>
<dbReference type="AlphaFoldDB" id="A0A812N101"/>
<dbReference type="GO" id="GO:0050897">
    <property type="term" value="F:cobalt ion binding"/>
    <property type="evidence" value="ECO:0007669"/>
    <property type="project" value="TreeGrafter"/>
</dbReference>
<dbReference type="EMBL" id="CAJNIZ010009530">
    <property type="protein sequence ID" value="CAE7283232.1"/>
    <property type="molecule type" value="Genomic_DNA"/>
</dbReference>
<feature type="compositionally biased region" description="Basic and acidic residues" evidence="8">
    <location>
        <begin position="245"/>
        <end position="258"/>
    </location>
</feature>
<keyword evidence="3" id="KW-0813">Transport</keyword>
<feature type="non-terminal residue" evidence="10">
    <location>
        <position position="1"/>
    </location>
</feature>
<dbReference type="GO" id="GO:0015095">
    <property type="term" value="F:magnesium ion transmembrane transporter activity"/>
    <property type="evidence" value="ECO:0007669"/>
    <property type="project" value="TreeGrafter"/>
</dbReference>
<protein>
    <submittedName>
        <fullName evidence="10">YfjQ protein</fullName>
    </submittedName>
</protein>
<evidence type="ECO:0000313" key="11">
    <source>
        <dbReference type="Proteomes" id="UP000649617"/>
    </source>
</evidence>
<evidence type="ECO:0000313" key="10">
    <source>
        <dbReference type="EMBL" id="CAE7283232.1"/>
    </source>
</evidence>
<comment type="subcellular location">
    <subcellularLocation>
        <location evidence="1">Cell membrane</location>
        <topology evidence="1">Multi-pass membrane protein</topology>
    </subcellularLocation>
</comment>
<dbReference type="GO" id="GO:0015087">
    <property type="term" value="F:cobalt ion transmembrane transporter activity"/>
    <property type="evidence" value="ECO:0007669"/>
    <property type="project" value="TreeGrafter"/>
</dbReference>
<feature type="region of interest" description="Disordered" evidence="8">
    <location>
        <begin position="131"/>
        <end position="150"/>
    </location>
</feature>
<comment type="caution">
    <text evidence="10">The sequence shown here is derived from an EMBL/GenBank/DDBJ whole genome shotgun (WGS) entry which is preliminary data.</text>
</comment>
<organism evidence="10 11">
    <name type="scientific">Symbiodinium pilosum</name>
    <name type="common">Dinoflagellate</name>
    <dbReference type="NCBI Taxonomy" id="2952"/>
    <lineage>
        <taxon>Eukaryota</taxon>
        <taxon>Sar</taxon>
        <taxon>Alveolata</taxon>
        <taxon>Dinophyceae</taxon>
        <taxon>Suessiales</taxon>
        <taxon>Symbiodiniaceae</taxon>
        <taxon>Symbiodinium</taxon>
    </lineage>
</organism>
<keyword evidence="6 9" id="KW-1133">Transmembrane helix</keyword>
<feature type="transmembrane region" description="Helical" evidence="9">
    <location>
        <begin position="202"/>
        <end position="223"/>
    </location>
</feature>
<evidence type="ECO:0000256" key="1">
    <source>
        <dbReference type="ARBA" id="ARBA00004651"/>
    </source>
</evidence>
<evidence type="ECO:0000256" key="6">
    <source>
        <dbReference type="ARBA" id="ARBA00022989"/>
    </source>
</evidence>
<evidence type="ECO:0000256" key="7">
    <source>
        <dbReference type="ARBA" id="ARBA00023136"/>
    </source>
</evidence>
<evidence type="ECO:0000256" key="2">
    <source>
        <dbReference type="ARBA" id="ARBA00009765"/>
    </source>
</evidence>
<dbReference type="Proteomes" id="UP000649617">
    <property type="component" value="Unassembled WGS sequence"/>
</dbReference>
<dbReference type="Gene3D" id="1.20.58.340">
    <property type="entry name" value="Magnesium transport protein CorA, transmembrane region"/>
    <property type="match status" value="2"/>
</dbReference>
<proteinExistence type="inferred from homology"/>
<accession>A0A812N101</accession>
<evidence type="ECO:0000256" key="9">
    <source>
        <dbReference type="SAM" id="Phobius"/>
    </source>
</evidence>
<dbReference type="InterPro" id="IPR045861">
    <property type="entry name" value="CorA_cytoplasmic_dom"/>
</dbReference>
<gene>
    <name evidence="10" type="primary">yfjQ</name>
    <name evidence="10" type="ORF">SPIL2461_LOCUS6355</name>
</gene>
<dbReference type="GO" id="GO:0005886">
    <property type="term" value="C:plasma membrane"/>
    <property type="evidence" value="ECO:0007669"/>
    <property type="project" value="UniProtKB-SubCell"/>
</dbReference>
<dbReference type="InterPro" id="IPR045863">
    <property type="entry name" value="CorA_TM1_TM2"/>
</dbReference>
<dbReference type="SUPFAM" id="SSF144083">
    <property type="entry name" value="Magnesium transport protein CorA, transmembrane region"/>
    <property type="match status" value="1"/>
</dbReference>
<comment type="similarity">
    <text evidence="2">Belongs to the CorA metal ion transporter (MIT) (TC 1.A.35) family.</text>
</comment>
<dbReference type="InterPro" id="IPR002523">
    <property type="entry name" value="MgTranspt_CorA/ZnTranspt_ZntB"/>
</dbReference>
<sequence length="272" mass="30685">LCIDDLLSVVRAFAARLDTLEEDLQPNQSTMSLASSTWTAASFPVPPASWLAEVSLARLQLAVVCRRLRNHGLMLRRLLERVSEAGMDRRLTGYMRDMGDDVEVALEDAGHLIDRCGALASAYESAIRREADSQRRQSKDALTLEQEKQNRHAQRLNDTLFVLTTATTLFAPVQFLAGVYGMNFAVDGDPTIPELKWEYGYLYFWILVIVYLIASSAMAVGVFRRLRIQQKLPPRNGFSSSWTEEGERPRLHGRPFGDREEFTDATYQVLPG</sequence>
<dbReference type="GO" id="GO:0000287">
    <property type="term" value="F:magnesium ion binding"/>
    <property type="evidence" value="ECO:0007669"/>
    <property type="project" value="TreeGrafter"/>
</dbReference>
<dbReference type="SUPFAM" id="SSF143865">
    <property type="entry name" value="CorA soluble domain-like"/>
    <property type="match status" value="1"/>
</dbReference>
<keyword evidence="7 9" id="KW-0472">Membrane</keyword>
<evidence type="ECO:0000256" key="4">
    <source>
        <dbReference type="ARBA" id="ARBA00022475"/>
    </source>
</evidence>
<keyword evidence="5 9" id="KW-0812">Transmembrane</keyword>
<name>A0A812N101_SYMPI</name>